<accession>A0A816LD16</accession>
<gene>
    <name evidence="1" type="ORF">DARMORV10_C05P24880.1</name>
</gene>
<proteinExistence type="predicted"/>
<protein>
    <submittedName>
        <fullName evidence="1">(rape) hypothetical protein</fullName>
    </submittedName>
</protein>
<reference evidence="1" key="1">
    <citation type="submission" date="2021-01" db="EMBL/GenBank/DDBJ databases">
        <authorList>
            <consortium name="Genoscope - CEA"/>
            <person name="William W."/>
        </authorList>
    </citation>
    <scope>NUCLEOTIDE SEQUENCE</scope>
</reference>
<dbReference type="Proteomes" id="UP001295469">
    <property type="component" value="Chromosome C05"/>
</dbReference>
<sequence length="168" mass="19160">MGTKKIERMIVCEREMNALYYPKAILLYGGEYLIPSFSWSYLPSYVYPFLFETKVVSFDFIATIDASTRTRGGITSPAVTAILRLTEGQLHLCFQKMWRLQHHWSCNSRSSTPGAVNVCNTAIGGTCSTWSLNEPSASSKESVVQKKAKYETCYIIFFFFYLPPFVRL</sequence>
<organism evidence="1">
    <name type="scientific">Brassica napus</name>
    <name type="common">Rape</name>
    <dbReference type="NCBI Taxonomy" id="3708"/>
    <lineage>
        <taxon>Eukaryota</taxon>
        <taxon>Viridiplantae</taxon>
        <taxon>Streptophyta</taxon>
        <taxon>Embryophyta</taxon>
        <taxon>Tracheophyta</taxon>
        <taxon>Spermatophyta</taxon>
        <taxon>Magnoliopsida</taxon>
        <taxon>eudicotyledons</taxon>
        <taxon>Gunneridae</taxon>
        <taxon>Pentapetalae</taxon>
        <taxon>rosids</taxon>
        <taxon>malvids</taxon>
        <taxon>Brassicales</taxon>
        <taxon>Brassicaceae</taxon>
        <taxon>Brassiceae</taxon>
        <taxon>Brassica</taxon>
    </lineage>
</organism>
<dbReference type="EMBL" id="HG994369">
    <property type="protein sequence ID" value="CAF1928211.1"/>
    <property type="molecule type" value="Genomic_DNA"/>
</dbReference>
<dbReference type="AlphaFoldDB" id="A0A816LD16"/>
<dbReference type="Gramene" id="CDX85000">
    <property type="protein sequence ID" value="CDX85000"/>
    <property type="gene ID" value="GSBRNA2T00142420001"/>
</dbReference>
<name>A0A816LD16_BRANA</name>
<evidence type="ECO:0000313" key="1">
    <source>
        <dbReference type="EMBL" id="CAF1928211.1"/>
    </source>
</evidence>